<keyword evidence="2" id="KW-1185">Reference proteome</keyword>
<dbReference type="AlphaFoldDB" id="Q67ST7"/>
<organism evidence="1 2">
    <name type="scientific">Symbiobacterium thermophilum (strain DSM 24528 / JCM 14929 / IAM 14863 / T)</name>
    <dbReference type="NCBI Taxonomy" id="292459"/>
    <lineage>
        <taxon>Bacteria</taxon>
        <taxon>Bacillati</taxon>
        <taxon>Bacillota</taxon>
        <taxon>Clostridia</taxon>
        <taxon>Eubacteriales</taxon>
        <taxon>Symbiobacteriaceae</taxon>
        <taxon>Symbiobacterium</taxon>
    </lineage>
</organism>
<name>Q67ST7_SYMTH</name>
<evidence type="ECO:0000313" key="1">
    <source>
        <dbReference type="EMBL" id="BAD39256.1"/>
    </source>
</evidence>
<gene>
    <name evidence="1" type="ordered locus">STH271</name>
</gene>
<accession>Q67ST7</accession>
<dbReference type="KEGG" id="sth:STH271"/>
<dbReference type="HOGENOM" id="CLU_2439679_0_0_9"/>
<reference evidence="1 2" key="1">
    <citation type="journal article" date="2004" name="Nucleic Acids Res.">
        <title>Genome sequence of Symbiobacterium thermophilum, an uncultivable bacterium that depends on microbial commensalism.</title>
        <authorList>
            <person name="Ueda K."/>
            <person name="Yamashita A."/>
            <person name="Ishikawa J."/>
            <person name="Shimada M."/>
            <person name="Watsuji T."/>
            <person name="Morimura K."/>
            <person name="Ikeda H."/>
            <person name="Hattori M."/>
            <person name="Beppu T."/>
        </authorList>
    </citation>
    <scope>NUCLEOTIDE SEQUENCE [LARGE SCALE GENOMIC DNA]</scope>
    <source>
        <strain evidence="2">T / IAM 14863</strain>
    </source>
</reference>
<sequence length="90" mass="10400">MWNRCLELHRQGRQQGRWLDEGELKALTKGGQFALHAASVQAVVELFVECLERTRAMRRAGRCVFRTDSTTHSGRIRPLITDEIDHRLRG</sequence>
<dbReference type="STRING" id="292459.STH271"/>
<protein>
    <submittedName>
        <fullName evidence="1">Uncharacterized protein</fullName>
    </submittedName>
</protein>
<dbReference type="Proteomes" id="UP000000417">
    <property type="component" value="Chromosome"/>
</dbReference>
<proteinExistence type="predicted"/>
<dbReference type="EMBL" id="AP006840">
    <property type="protein sequence ID" value="BAD39256.1"/>
    <property type="molecule type" value="Genomic_DNA"/>
</dbReference>
<evidence type="ECO:0000313" key="2">
    <source>
        <dbReference type="Proteomes" id="UP000000417"/>
    </source>
</evidence>